<evidence type="ECO:0000313" key="1">
    <source>
        <dbReference type="EMBL" id="RXI03554.1"/>
    </source>
</evidence>
<name>A0A498KB25_MALDO</name>
<reference evidence="1 2" key="1">
    <citation type="submission" date="2018-10" db="EMBL/GenBank/DDBJ databases">
        <title>A high-quality apple genome assembly.</title>
        <authorList>
            <person name="Hu J."/>
        </authorList>
    </citation>
    <scope>NUCLEOTIDE SEQUENCE [LARGE SCALE GENOMIC DNA]</scope>
    <source>
        <strain evidence="2">cv. HFTH1</strain>
        <tissue evidence="1">Young leaf</tissue>
    </source>
</reference>
<dbReference type="Proteomes" id="UP000290289">
    <property type="component" value="Chromosome 3"/>
</dbReference>
<sequence length="105" mass="12132">MVLYHSSPVKTTLSSVEQQSVLRLGGVLMQDQLDKEAKRLKLVLWENEDLETFPIFPSSVRYMFGKIRVKSTFPIFLQNFPEDKSTPKLVCKTVDLFPKPRMILS</sequence>
<keyword evidence="2" id="KW-1185">Reference proteome</keyword>
<evidence type="ECO:0000313" key="2">
    <source>
        <dbReference type="Proteomes" id="UP000290289"/>
    </source>
</evidence>
<accession>A0A498KB25</accession>
<dbReference type="EMBL" id="RDQH01000329">
    <property type="protein sequence ID" value="RXI03554.1"/>
    <property type="molecule type" value="Genomic_DNA"/>
</dbReference>
<comment type="caution">
    <text evidence="1">The sequence shown here is derived from an EMBL/GenBank/DDBJ whole genome shotgun (WGS) entry which is preliminary data.</text>
</comment>
<proteinExistence type="predicted"/>
<dbReference type="AlphaFoldDB" id="A0A498KB25"/>
<protein>
    <submittedName>
        <fullName evidence="1">Uncharacterized protein</fullName>
    </submittedName>
</protein>
<gene>
    <name evidence="1" type="ORF">DVH24_004206</name>
</gene>
<organism evidence="1 2">
    <name type="scientific">Malus domestica</name>
    <name type="common">Apple</name>
    <name type="synonym">Pyrus malus</name>
    <dbReference type="NCBI Taxonomy" id="3750"/>
    <lineage>
        <taxon>Eukaryota</taxon>
        <taxon>Viridiplantae</taxon>
        <taxon>Streptophyta</taxon>
        <taxon>Embryophyta</taxon>
        <taxon>Tracheophyta</taxon>
        <taxon>Spermatophyta</taxon>
        <taxon>Magnoliopsida</taxon>
        <taxon>eudicotyledons</taxon>
        <taxon>Gunneridae</taxon>
        <taxon>Pentapetalae</taxon>
        <taxon>rosids</taxon>
        <taxon>fabids</taxon>
        <taxon>Rosales</taxon>
        <taxon>Rosaceae</taxon>
        <taxon>Amygdaloideae</taxon>
        <taxon>Maleae</taxon>
        <taxon>Malus</taxon>
    </lineage>
</organism>